<dbReference type="AlphaFoldDB" id="A0A8J2RXN8"/>
<dbReference type="PROSITE" id="PS50166">
    <property type="entry name" value="IMPORTIN_B_NT"/>
    <property type="match status" value="1"/>
</dbReference>
<dbReference type="InterPro" id="IPR058584">
    <property type="entry name" value="IMB1_TNPO1-like_TPR"/>
</dbReference>
<dbReference type="InterPro" id="IPR016024">
    <property type="entry name" value="ARM-type_fold"/>
</dbReference>
<keyword evidence="5" id="KW-0653">Protein transport</keyword>
<protein>
    <recommendedName>
        <fullName evidence="6">Importin N-terminal domain-containing protein</fullName>
    </recommendedName>
</protein>
<evidence type="ECO:0000256" key="1">
    <source>
        <dbReference type="ARBA" id="ARBA00004496"/>
    </source>
</evidence>
<evidence type="ECO:0000256" key="5">
    <source>
        <dbReference type="ARBA" id="ARBA00022927"/>
    </source>
</evidence>
<dbReference type="Pfam" id="PF03810">
    <property type="entry name" value="IBN_N"/>
    <property type="match status" value="1"/>
</dbReference>
<organism evidence="7 8">
    <name type="scientific">Daphnia galeata</name>
    <dbReference type="NCBI Taxonomy" id="27404"/>
    <lineage>
        <taxon>Eukaryota</taxon>
        <taxon>Metazoa</taxon>
        <taxon>Ecdysozoa</taxon>
        <taxon>Arthropoda</taxon>
        <taxon>Crustacea</taxon>
        <taxon>Branchiopoda</taxon>
        <taxon>Diplostraca</taxon>
        <taxon>Cladocera</taxon>
        <taxon>Anomopoda</taxon>
        <taxon>Daphniidae</taxon>
        <taxon>Daphnia</taxon>
    </lineage>
</organism>
<dbReference type="InterPro" id="IPR040122">
    <property type="entry name" value="Importin_beta"/>
</dbReference>
<evidence type="ECO:0000313" key="8">
    <source>
        <dbReference type="Proteomes" id="UP000789390"/>
    </source>
</evidence>
<evidence type="ECO:0000259" key="6">
    <source>
        <dbReference type="PROSITE" id="PS50166"/>
    </source>
</evidence>
<keyword evidence="4" id="KW-0677">Repeat</keyword>
<evidence type="ECO:0000313" key="7">
    <source>
        <dbReference type="EMBL" id="CAH0105049.1"/>
    </source>
</evidence>
<comment type="subcellular location">
    <subcellularLocation>
        <location evidence="1">Cytoplasm</location>
    </subcellularLocation>
</comment>
<name>A0A8J2RXN8_9CRUS</name>
<sequence>MLNSLKGVIQCLERTISPDKKILSESQLLLEKCAQENVGLFISNMSVVLANKRNSTVSRQAAGLQLKNCLTSKDASLKEEYQRRWSNLPEVTRKTVRNRLISSLGTENISPSCAAQCLAYIGAAELLLSETRNPSVGDMLVELSGIASKPANAHRKEAALESIAYICQEINPNILANFHELILHPIFYCMENNKPTGRIRVAAARALLSSLECIHPSFETEEDRDVIMQVICDATQSSTAEEYVIWLEILVKIGSLYYMHLLRYMDSVIFPITLNAIVSTDSNISLQGMEFWCSIAEMEFNLASNSYNTTDVVPSSFFAEKALPNLVPLLMRVLTFWQNGPNDIGDFEDWTPFKGACVCLSLLAQCCSNAIDKITPEVSNCIKHSGWRQRNAAIWAISVILQELDPERAFSEIFPLMPFFWECTRDQKSAKVRYAAHMVMSRIFKFCPSLIPSTLNPLFRGLLEHLDDTDYRVAAVVCKCLYSLEKAYSLIATTSLSRYNKRIIEKLLKCAASSDEDLKVAAHRALGQVLLNSPDDCYQFVKSTIQTLIGMLRDEAKDSENESYFTCSTLSRVLRKLKANEIQILHELMRCLISILKSGVMNDNVFLVTSTTISFLSLELKVHLPALTTYFKSAVELPDACTSVVGMIGDVFRALGTESLPYLDSFWKTVFDLLTQKDVDIKLRSECLATIMDMTTSVGMHNFQPYIGHMLNQLQCATSITVNKDPEHEELQIPMLQLYSYLFIYFCDQVSESRQNQNQEFISPLNLMEKCLADLSELIVTIVDEDSSDVIILASAELVGIIFEKLGVSRAKKYLECKLNFKWLLNAAAAIDREDTDESSGFGRKFVKALEALNTVEF</sequence>
<dbReference type="GO" id="GO:0006606">
    <property type="term" value="P:protein import into nucleus"/>
    <property type="evidence" value="ECO:0007669"/>
    <property type="project" value="InterPro"/>
</dbReference>
<evidence type="ECO:0000256" key="2">
    <source>
        <dbReference type="ARBA" id="ARBA00022448"/>
    </source>
</evidence>
<keyword evidence="3" id="KW-0963">Cytoplasm</keyword>
<proteinExistence type="predicted"/>
<feature type="domain" description="Importin N-terminal" evidence="6">
    <location>
        <begin position="26"/>
        <end position="106"/>
    </location>
</feature>
<accession>A0A8J2RXN8</accession>
<dbReference type="InterPro" id="IPR011989">
    <property type="entry name" value="ARM-like"/>
</dbReference>
<reference evidence="7" key="1">
    <citation type="submission" date="2021-11" db="EMBL/GenBank/DDBJ databases">
        <authorList>
            <person name="Schell T."/>
        </authorList>
    </citation>
    <scope>NUCLEOTIDE SEQUENCE</scope>
    <source>
        <strain evidence="7">M5</strain>
    </source>
</reference>
<evidence type="ECO:0000256" key="4">
    <source>
        <dbReference type="ARBA" id="ARBA00022737"/>
    </source>
</evidence>
<dbReference type="EMBL" id="CAKKLH010000168">
    <property type="protein sequence ID" value="CAH0105049.1"/>
    <property type="molecule type" value="Genomic_DNA"/>
</dbReference>
<comment type="caution">
    <text evidence="7">The sequence shown here is derived from an EMBL/GenBank/DDBJ whole genome shotgun (WGS) entry which is preliminary data.</text>
</comment>
<dbReference type="InterPro" id="IPR001494">
    <property type="entry name" value="Importin-beta_N"/>
</dbReference>
<evidence type="ECO:0000256" key="3">
    <source>
        <dbReference type="ARBA" id="ARBA00022490"/>
    </source>
</evidence>
<dbReference type="SMART" id="SM00913">
    <property type="entry name" value="IBN_N"/>
    <property type="match status" value="1"/>
</dbReference>
<keyword evidence="8" id="KW-1185">Reference proteome</keyword>
<dbReference type="GO" id="GO:0031267">
    <property type="term" value="F:small GTPase binding"/>
    <property type="evidence" value="ECO:0007669"/>
    <property type="project" value="InterPro"/>
</dbReference>
<keyword evidence="2" id="KW-0813">Transport</keyword>
<dbReference type="Gene3D" id="1.25.10.10">
    <property type="entry name" value="Leucine-rich Repeat Variant"/>
    <property type="match status" value="1"/>
</dbReference>
<dbReference type="Pfam" id="PF25574">
    <property type="entry name" value="TPR_IMB1"/>
    <property type="match status" value="1"/>
</dbReference>
<dbReference type="PANTHER" id="PTHR10527">
    <property type="entry name" value="IMPORTIN BETA"/>
    <property type="match status" value="1"/>
</dbReference>
<gene>
    <name evidence="7" type="ORF">DGAL_LOCUS8005</name>
</gene>
<dbReference type="OrthoDB" id="10263328at2759"/>
<dbReference type="Proteomes" id="UP000789390">
    <property type="component" value="Unassembled WGS sequence"/>
</dbReference>
<dbReference type="SUPFAM" id="SSF48371">
    <property type="entry name" value="ARM repeat"/>
    <property type="match status" value="1"/>
</dbReference>
<dbReference type="GO" id="GO:0005737">
    <property type="term" value="C:cytoplasm"/>
    <property type="evidence" value="ECO:0007669"/>
    <property type="project" value="UniProtKB-SubCell"/>
</dbReference>